<comment type="caution">
    <text evidence="1">The sequence shown here is derived from an EMBL/GenBank/DDBJ whole genome shotgun (WGS) entry which is preliminary data.</text>
</comment>
<accession>A0A0V0QR44</accession>
<sequence length="276" mass="31426">MNFKNRGDWGSDKLCANGQFITGIKYFLTTDVGIDGFHIYCNYTQLVDVKNGDWDETLKEYNVNNNKYVCGGQIKYHTATFDSYGIDGCEDKFYLENGQCIDCDNTCATCINDASYCLICDQQCQTCTQSSSNCEKCSGNRLNPPVCSCPKNYDDVGKIDCVINEQIQQLAQKNEQIGNSKKNTQESSKYAAGASILMNNNKLAKILLQVLQMLEYRMFYNIEYPIIREEQSQNQTDNEISIGLFLIKKIKTIKRPCMALNSRVLVLLYWQICLKL</sequence>
<proteinExistence type="predicted"/>
<organism evidence="1 2">
    <name type="scientific">Pseudocohnilembus persalinus</name>
    <name type="common">Ciliate</name>
    <dbReference type="NCBI Taxonomy" id="266149"/>
    <lineage>
        <taxon>Eukaryota</taxon>
        <taxon>Sar</taxon>
        <taxon>Alveolata</taxon>
        <taxon>Ciliophora</taxon>
        <taxon>Intramacronucleata</taxon>
        <taxon>Oligohymenophorea</taxon>
        <taxon>Scuticociliatia</taxon>
        <taxon>Philasterida</taxon>
        <taxon>Pseudocohnilembidae</taxon>
        <taxon>Pseudocohnilembus</taxon>
    </lineage>
</organism>
<protein>
    <submittedName>
        <fullName evidence="1">Vitelline membrane outer layer protein I (VOMI)</fullName>
    </submittedName>
</protein>
<gene>
    <name evidence="1" type="ORF">PPERSA_11822</name>
</gene>
<name>A0A0V0QR44_PSEPJ</name>
<reference evidence="1 2" key="1">
    <citation type="journal article" date="2015" name="Sci. Rep.">
        <title>Genome of the facultative scuticociliatosis pathogen Pseudocohnilembus persalinus provides insight into its virulence through horizontal gene transfer.</title>
        <authorList>
            <person name="Xiong J."/>
            <person name="Wang G."/>
            <person name="Cheng J."/>
            <person name="Tian M."/>
            <person name="Pan X."/>
            <person name="Warren A."/>
            <person name="Jiang C."/>
            <person name="Yuan D."/>
            <person name="Miao W."/>
        </authorList>
    </citation>
    <scope>NUCLEOTIDE SEQUENCE [LARGE SCALE GENOMIC DNA]</scope>
    <source>
        <strain evidence="1">36N120E</strain>
    </source>
</reference>
<dbReference type="AlphaFoldDB" id="A0A0V0QR44"/>
<dbReference type="SUPFAM" id="SSF51092">
    <property type="entry name" value="Vitelline membrane outer protein-I (VMO-I)"/>
    <property type="match status" value="1"/>
</dbReference>
<keyword evidence="2" id="KW-1185">Reference proteome</keyword>
<evidence type="ECO:0000313" key="1">
    <source>
        <dbReference type="EMBL" id="KRX04766.1"/>
    </source>
</evidence>
<dbReference type="EMBL" id="LDAU01000111">
    <property type="protein sequence ID" value="KRX04766.1"/>
    <property type="molecule type" value="Genomic_DNA"/>
</dbReference>
<dbReference type="InterPro" id="IPR036706">
    <property type="entry name" value="VOMI_sf"/>
</dbReference>
<dbReference type="Proteomes" id="UP000054937">
    <property type="component" value="Unassembled WGS sequence"/>
</dbReference>
<dbReference type="InParanoid" id="A0A0V0QR44"/>
<evidence type="ECO:0000313" key="2">
    <source>
        <dbReference type="Proteomes" id="UP000054937"/>
    </source>
</evidence>